<reference evidence="1 2" key="1">
    <citation type="submission" date="2009-01" db="EMBL/GenBank/DDBJ databases">
        <authorList>
            <person name="Fulton L."/>
            <person name="Clifton S."/>
            <person name="Fulton B."/>
            <person name="Xu J."/>
            <person name="Minx P."/>
            <person name="Pepin K.H."/>
            <person name="Johnson M."/>
            <person name="Bhonagiri V."/>
            <person name="Nash W.E."/>
            <person name="Mardis E.R."/>
            <person name="Wilson R.K."/>
        </authorList>
    </citation>
    <scope>NUCLEOTIDE SEQUENCE [LARGE SCALE GENOMIC DNA]</scope>
    <source>
        <strain evidence="2">DSM 10507 / JCM 14656 / S5a33</strain>
    </source>
</reference>
<dbReference type="Proteomes" id="UP000003100">
    <property type="component" value="Unassembled WGS sequence"/>
</dbReference>
<proteinExistence type="predicted"/>
<dbReference type="GeneID" id="86822271"/>
<dbReference type="HOGENOM" id="CLU_1329806_0_0_9"/>
<comment type="caution">
    <text evidence="1">The sequence shown here is derived from an EMBL/GenBank/DDBJ whole genome shotgun (WGS) entry which is preliminary data.</text>
</comment>
<dbReference type="RefSeq" id="WP_005948942.1">
    <property type="nucleotide sequence ID" value="NZ_CP136423.1"/>
</dbReference>
<dbReference type="eggNOG" id="ENOG502ZIUM">
    <property type="taxonomic scope" value="Bacteria"/>
</dbReference>
<reference evidence="1 2" key="2">
    <citation type="submission" date="2009-02" db="EMBL/GenBank/DDBJ databases">
        <title>Draft genome sequence of Blautia hydrogenotrophica DSM 10507 (Ruminococcus hydrogenotrophicus DSM 10507).</title>
        <authorList>
            <person name="Sudarsanam P."/>
            <person name="Ley R."/>
            <person name="Guruge J."/>
            <person name="Turnbaugh P.J."/>
            <person name="Mahowald M."/>
            <person name="Liep D."/>
            <person name="Gordon J."/>
        </authorList>
    </citation>
    <scope>NUCLEOTIDE SEQUENCE [LARGE SCALE GENOMIC DNA]</scope>
    <source>
        <strain evidence="2">DSM 10507 / JCM 14656 / S5a33</strain>
    </source>
</reference>
<dbReference type="AlphaFoldDB" id="C0CMB4"/>
<accession>C0CMB4</accession>
<gene>
    <name evidence="1" type="ORF">RUMHYD_01995</name>
</gene>
<evidence type="ECO:0008006" key="3">
    <source>
        <dbReference type="Google" id="ProtNLM"/>
    </source>
</evidence>
<organism evidence="1 2">
    <name type="scientific">Blautia hydrogenotrophica (strain DSM 10507 / JCM 14656 / S5a33)</name>
    <name type="common">Ruminococcus hydrogenotrophicus</name>
    <dbReference type="NCBI Taxonomy" id="476272"/>
    <lineage>
        <taxon>Bacteria</taxon>
        <taxon>Bacillati</taxon>
        <taxon>Bacillota</taxon>
        <taxon>Clostridia</taxon>
        <taxon>Lachnospirales</taxon>
        <taxon>Lachnospiraceae</taxon>
        <taxon>Blautia</taxon>
    </lineage>
</organism>
<dbReference type="EMBL" id="ACBZ01000101">
    <property type="protein sequence ID" value="EEG49184.1"/>
    <property type="molecule type" value="Genomic_DNA"/>
</dbReference>
<protein>
    <recommendedName>
        <fullName evidence="3">Collagen triple helix repeat (20 copies)</fullName>
    </recommendedName>
</protein>
<dbReference type="PATRIC" id="fig|476272.21.peg.2035"/>
<name>C0CMB4_BLAHS</name>
<evidence type="ECO:0000313" key="2">
    <source>
        <dbReference type="Proteomes" id="UP000003100"/>
    </source>
</evidence>
<evidence type="ECO:0000313" key="1">
    <source>
        <dbReference type="EMBL" id="EEG49184.1"/>
    </source>
</evidence>
<keyword evidence="2" id="KW-1185">Reference proteome</keyword>
<sequence length="206" mass="22711">MPTLRFVLKGQYITRIDSLAPVAKSRNYFYAHFDFQTPEWTGIKTALFTQGKQTKAAVLDDNNECLIPWEFWDTDRECVGSVSVFCEDLRTANEAFVRILKSGYTKSSTSNPPSPDVYEQLIGIVEDTKEIAQGVRDDADAGKFTGPPGPQGEQGIPGIVIPANGMFAFRILGNNLHLIYNSADKPPAAYINEQGHLIFGTKGDST</sequence>